<keyword evidence="1" id="KW-0472">Membrane</keyword>
<evidence type="ECO:0000313" key="3">
    <source>
        <dbReference type="Proteomes" id="UP000722459"/>
    </source>
</evidence>
<keyword evidence="1" id="KW-1133">Transmembrane helix</keyword>
<dbReference type="EMBL" id="JABJNZ010000023">
    <property type="protein sequence ID" value="MBT4870248.1"/>
    <property type="molecule type" value="Genomic_DNA"/>
</dbReference>
<evidence type="ECO:0000313" key="2">
    <source>
        <dbReference type="EMBL" id="MBT4870248.1"/>
    </source>
</evidence>
<comment type="caution">
    <text evidence="2">The sequence shown here is derived from an EMBL/GenBank/DDBJ whole genome shotgun (WGS) entry which is preliminary data.</text>
</comment>
<sequence>KAKSLIDTNQYLEAYFVLGDNPPNSSTNLYYYLIPICLLVGVGFVLQKSLTKNKKKSATKKTSIAKDWD</sequence>
<reference evidence="2" key="1">
    <citation type="journal article" date="2021" name="ISME J.">
        <title>Mercury methylation by metabolically versatile and cosmopolitan marine bacteria.</title>
        <authorList>
            <person name="Lin H."/>
            <person name="Ascher D.B."/>
            <person name="Myung Y."/>
            <person name="Lamborg C.H."/>
            <person name="Hallam S.J."/>
            <person name="Gionfriddo C.M."/>
            <person name="Holt K.E."/>
            <person name="Moreau J.W."/>
        </authorList>
    </citation>
    <scope>NUCLEOTIDE SEQUENCE</scope>
    <source>
        <strain evidence="2">SI075_bin30</strain>
    </source>
</reference>
<proteinExistence type="predicted"/>
<protein>
    <submittedName>
        <fullName evidence="2">Uncharacterized protein</fullName>
    </submittedName>
</protein>
<name>A0A8T5GES2_9ARCH</name>
<gene>
    <name evidence="2" type="ORF">HON47_01605</name>
</gene>
<evidence type="ECO:0000256" key="1">
    <source>
        <dbReference type="SAM" id="Phobius"/>
    </source>
</evidence>
<accession>A0A8T5GES2</accession>
<feature type="non-terminal residue" evidence="2">
    <location>
        <position position="1"/>
    </location>
</feature>
<feature type="transmembrane region" description="Helical" evidence="1">
    <location>
        <begin position="29"/>
        <end position="46"/>
    </location>
</feature>
<keyword evidence="1" id="KW-0812">Transmembrane</keyword>
<dbReference type="Proteomes" id="UP000722459">
    <property type="component" value="Unassembled WGS sequence"/>
</dbReference>
<dbReference type="AlphaFoldDB" id="A0A8T5GES2"/>
<organism evidence="2 3">
    <name type="scientific">Candidatus Iainarchaeum sp</name>
    <dbReference type="NCBI Taxonomy" id="3101447"/>
    <lineage>
        <taxon>Archaea</taxon>
        <taxon>Candidatus Iainarchaeota</taxon>
        <taxon>Candidatus Iainarchaeia</taxon>
        <taxon>Candidatus Iainarchaeales</taxon>
        <taxon>Candidatus Iainarchaeaceae</taxon>
        <taxon>Candidatus Iainarchaeum</taxon>
    </lineage>
</organism>